<name>A0A7Z0EFA9_9MICO</name>
<sequence length="333" mass="35026">MPHAVKFSQFGGPDVLELVPMTRPVPADGEVVVEVMAAGLNPAETAVREGRYQSEYPLTFPVGQGSDFAGFISAIGSGVTGWAVNDAVFGHTILASHANFVVVPAGNILHKPDHLPWEVAGSLFVAASLAWNAVADANPAAGQTVLVHASAGGVGWIAAQLARLRGATVIGTASPSHFDHLRQIGVIPIAHGPDLTERLAALAPGGIDFELDHNASPSLVTIDSTDERALAQVAVMVANHQISVPVAAIYPLGQVQDAYRELEAGHAHGKIVLSMLPVGYAHQKVHAVDIRASEAMKDDPNRAPYPHTHEALPPVLGHRRGQPHPHYVEGDID</sequence>
<dbReference type="InterPro" id="IPR020843">
    <property type="entry name" value="ER"/>
</dbReference>
<dbReference type="GO" id="GO:0005737">
    <property type="term" value="C:cytoplasm"/>
    <property type="evidence" value="ECO:0007669"/>
    <property type="project" value="UniProtKB-SubCell"/>
</dbReference>
<proteinExistence type="predicted"/>
<dbReference type="CDD" id="cd05289">
    <property type="entry name" value="MDR_like_2"/>
    <property type="match status" value="1"/>
</dbReference>
<organism evidence="8 9">
    <name type="scientific">Glaciibacter psychrotolerans</name>
    <dbReference type="NCBI Taxonomy" id="670054"/>
    <lineage>
        <taxon>Bacteria</taxon>
        <taxon>Bacillati</taxon>
        <taxon>Actinomycetota</taxon>
        <taxon>Actinomycetes</taxon>
        <taxon>Micrococcales</taxon>
        <taxon>Microbacteriaceae</taxon>
        <taxon>Glaciibacter</taxon>
    </lineage>
</organism>
<keyword evidence="9" id="KW-1185">Reference proteome</keyword>
<dbReference type="SMART" id="SM00829">
    <property type="entry name" value="PKS_ER"/>
    <property type="match status" value="1"/>
</dbReference>
<dbReference type="SUPFAM" id="SSF50129">
    <property type="entry name" value="GroES-like"/>
    <property type="match status" value="1"/>
</dbReference>
<dbReference type="SUPFAM" id="SSF51735">
    <property type="entry name" value="NAD(P)-binding Rossmann-fold domains"/>
    <property type="match status" value="1"/>
</dbReference>
<dbReference type="PANTHER" id="PTHR44154">
    <property type="entry name" value="QUINONE OXIDOREDUCTASE"/>
    <property type="match status" value="1"/>
</dbReference>
<dbReference type="Gene3D" id="3.40.50.720">
    <property type="entry name" value="NAD(P)-binding Rossmann-like Domain"/>
    <property type="match status" value="2"/>
</dbReference>
<protein>
    <submittedName>
        <fullName evidence="8">NADPH:quinone reductase-like Zn-dependent oxidoreductase</fullName>
    </submittedName>
</protein>
<comment type="caution">
    <text evidence="8">The sequence shown here is derived from an EMBL/GenBank/DDBJ whole genome shotgun (WGS) entry which is preliminary data.</text>
</comment>
<evidence type="ECO:0000313" key="8">
    <source>
        <dbReference type="EMBL" id="NYJ19892.1"/>
    </source>
</evidence>
<evidence type="ECO:0000313" key="9">
    <source>
        <dbReference type="Proteomes" id="UP000537260"/>
    </source>
</evidence>
<dbReference type="Pfam" id="PF13602">
    <property type="entry name" value="ADH_zinc_N_2"/>
    <property type="match status" value="1"/>
</dbReference>
<accession>A0A7Z0EFA9</accession>
<dbReference type="PANTHER" id="PTHR44154:SF1">
    <property type="entry name" value="QUINONE OXIDOREDUCTASE"/>
    <property type="match status" value="1"/>
</dbReference>
<evidence type="ECO:0000256" key="2">
    <source>
        <dbReference type="ARBA" id="ARBA00011881"/>
    </source>
</evidence>
<evidence type="ECO:0000256" key="3">
    <source>
        <dbReference type="ARBA" id="ARBA00022490"/>
    </source>
</evidence>
<comment type="subunit">
    <text evidence="2">Homotetramer.</text>
</comment>
<evidence type="ECO:0000256" key="1">
    <source>
        <dbReference type="ARBA" id="ARBA00004496"/>
    </source>
</evidence>
<evidence type="ECO:0000256" key="5">
    <source>
        <dbReference type="ARBA" id="ARBA00022884"/>
    </source>
</evidence>
<evidence type="ECO:0000256" key="6">
    <source>
        <dbReference type="SAM" id="MobiDB-lite"/>
    </source>
</evidence>
<keyword evidence="5" id="KW-0694">RNA-binding</keyword>
<keyword evidence="4" id="KW-0521">NADP</keyword>
<dbReference type="InterPro" id="IPR013154">
    <property type="entry name" value="ADH-like_N"/>
</dbReference>
<feature type="domain" description="Enoyl reductase (ER)" evidence="7">
    <location>
        <begin position="11"/>
        <end position="273"/>
    </location>
</feature>
<comment type="subcellular location">
    <subcellularLocation>
        <location evidence="1">Cytoplasm</location>
    </subcellularLocation>
</comment>
<dbReference type="InterPro" id="IPR051603">
    <property type="entry name" value="Zinc-ADH_QOR/CCCR"/>
</dbReference>
<evidence type="ECO:0000256" key="4">
    <source>
        <dbReference type="ARBA" id="ARBA00022857"/>
    </source>
</evidence>
<dbReference type="GO" id="GO:0003723">
    <property type="term" value="F:RNA binding"/>
    <property type="evidence" value="ECO:0007669"/>
    <property type="project" value="UniProtKB-KW"/>
</dbReference>
<dbReference type="PROSITE" id="PS01162">
    <property type="entry name" value="QOR_ZETA_CRYSTAL"/>
    <property type="match status" value="1"/>
</dbReference>
<dbReference type="InterPro" id="IPR036291">
    <property type="entry name" value="NAD(P)-bd_dom_sf"/>
</dbReference>
<dbReference type="Pfam" id="PF08240">
    <property type="entry name" value="ADH_N"/>
    <property type="match status" value="1"/>
</dbReference>
<dbReference type="EMBL" id="JACCFM010000001">
    <property type="protein sequence ID" value="NYJ19892.1"/>
    <property type="molecule type" value="Genomic_DNA"/>
</dbReference>
<dbReference type="GO" id="GO:0008270">
    <property type="term" value="F:zinc ion binding"/>
    <property type="evidence" value="ECO:0007669"/>
    <property type="project" value="InterPro"/>
</dbReference>
<dbReference type="AlphaFoldDB" id="A0A7Z0EFA9"/>
<dbReference type="RefSeq" id="WP_179578578.1">
    <property type="nucleotide sequence ID" value="NZ_JACCFM010000001.1"/>
</dbReference>
<keyword evidence="3" id="KW-0963">Cytoplasm</keyword>
<dbReference type="InterPro" id="IPR002364">
    <property type="entry name" value="Quin_OxRdtase/zeta-crystal_CS"/>
</dbReference>
<dbReference type="Gene3D" id="3.90.180.10">
    <property type="entry name" value="Medium-chain alcohol dehydrogenases, catalytic domain"/>
    <property type="match status" value="2"/>
</dbReference>
<reference evidence="8 9" key="1">
    <citation type="submission" date="2020-07" db="EMBL/GenBank/DDBJ databases">
        <title>Sequencing the genomes of 1000 actinobacteria strains.</title>
        <authorList>
            <person name="Klenk H.-P."/>
        </authorList>
    </citation>
    <scope>NUCLEOTIDE SEQUENCE [LARGE SCALE GENOMIC DNA]</scope>
    <source>
        <strain evidence="8 9">LI1</strain>
    </source>
</reference>
<feature type="region of interest" description="Disordered" evidence="6">
    <location>
        <begin position="297"/>
        <end position="333"/>
    </location>
</feature>
<evidence type="ECO:0000259" key="7">
    <source>
        <dbReference type="SMART" id="SM00829"/>
    </source>
</evidence>
<dbReference type="GO" id="GO:0016491">
    <property type="term" value="F:oxidoreductase activity"/>
    <property type="evidence" value="ECO:0007669"/>
    <property type="project" value="InterPro"/>
</dbReference>
<gene>
    <name evidence="8" type="ORF">HNR05_001683</name>
</gene>
<dbReference type="InterPro" id="IPR011032">
    <property type="entry name" value="GroES-like_sf"/>
</dbReference>
<dbReference type="Proteomes" id="UP000537260">
    <property type="component" value="Unassembled WGS sequence"/>
</dbReference>